<dbReference type="SUPFAM" id="SSF48264">
    <property type="entry name" value="Cytochrome P450"/>
    <property type="match status" value="1"/>
</dbReference>
<evidence type="ECO:0000256" key="6">
    <source>
        <dbReference type="RuleBase" id="RU000461"/>
    </source>
</evidence>
<dbReference type="InterPro" id="IPR002401">
    <property type="entry name" value="Cyt_P450_E_grp-I"/>
</dbReference>
<reference evidence="7" key="1">
    <citation type="submission" date="2016-04" db="EMBL/GenBank/DDBJ databases">
        <authorList>
            <person name="Evans L.H."/>
            <person name="Alamgir A."/>
            <person name="Owens N."/>
            <person name="Weber N.D."/>
            <person name="Virtaneva K."/>
            <person name="Barbian K."/>
            <person name="Babar A."/>
            <person name="Rosenke K."/>
        </authorList>
    </citation>
    <scope>NUCLEOTIDE SEQUENCE [LARGE SCALE GENOMIC DNA]</scope>
    <source>
        <strain evidence="7">CBS 101.48</strain>
    </source>
</reference>
<evidence type="ECO:0000256" key="3">
    <source>
        <dbReference type="ARBA" id="ARBA00023002"/>
    </source>
</evidence>
<dbReference type="STRING" id="4829.A0A163JYA6"/>
<dbReference type="AlphaFoldDB" id="A0A163JYA6"/>
<dbReference type="OMA" id="TVNFSPY"/>
<evidence type="ECO:0000256" key="2">
    <source>
        <dbReference type="ARBA" id="ARBA00022723"/>
    </source>
</evidence>
<dbReference type="PRINTS" id="PR00385">
    <property type="entry name" value="P450"/>
</dbReference>
<dbReference type="GO" id="GO:0006629">
    <property type="term" value="P:lipid metabolic process"/>
    <property type="evidence" value="ECO:0007669"/>
    <property type="project" value="UniProtKB-ARBA"/>
</dbReference>
<organism evidence="7">
    <name type="scientific">Absidia glauca</name>
    <name type="common">Pin mould</name>
    <dbReference type="NCBI Taxonomy" id="4829"/>
    <lineage>
        <taxon>Eukaryota</taxon>
        <taxon>Fungi</taxon>
        <taxon>Fungi incertae sedis</taxon>
        <taxon>Mucoromycota</taxon>
        <taxon>Mucoromycotina</taxon>
        <taxon>Mucoromycetes</taxon>
        <taxon>Mucorales</taxon>
        <taxon>Cunninghamellaceae</taxon>
        <taxon>Absidia</taxon>
    </lineage>
</organism>
<dbReference type="GO" id="GO:0016705">
    <property type="term" value="F:oxidoreductase activity, acting on paired donors, with incorporation or reduction of molecular oxygen"/>
    <property type="evidence" value="ECO:0007669"/>
    <property type="project" value="InterPro"/>
</dbReference>
<keyword evidence="2 5" id="KW-0479">Metal-binding</keyword>
<accession>A0A163JYA6</accession>
<name>A0A163JYA6_ABSGL</name>
<dbReference type="InterPro" id="IPR036396">
    <property type="entry name" value="Cyt_P450_sf"/>
</dbReference>
<evidence type="ECO:0000313" key="7">
    <source>
        <dbReference type="EMBL" id="SAM04195.1"/>
    </source>
</evidence>
<dbReference type="PANTHER" id="PTHR24296">
    <property type="entry name" value="CYTOCHROME P450"/>
    <property type="match status" value="1"/>
</dbReference>
<feature type="binding site" description="axial binding residue" evidence="5">
    <location>
        <position position="464"/>
    </location>
    <ligand>
        <name>heme</name>
        <dbReference type="ChEBI" id="CHEBI:30413"/>
    </ligand>
    <ligandPart>
        <name>Fe</name>
        <dbReference type="ChEBI" id="CHEBI:18248"/>
    </ligandPart>
</feature>
<dbReference type="InParanoid" id="A0A163JYA6"/>
<proteinExistence type="inferred from homology"/>
<evidence type="ECO:0008006" key="9">
    <source>
        <dbReference type="Google" id="ProtNLM"/>
    </source>
</evidence>
<dbReference type="Gene3D" id="1.10.630.10">
    <property type="entry name" value="Cytochrome P450"/>
    <property type="match status" value="1"/>
</dbReference>
<keyword evidence="5 6" id="KW-0349">Heme</keyword>
<keyword evidence="3 6" id="KW-0560">Oxidoreductase</keyword>
<comment type="similarity">
    <text evidence="1 6">Belongs to the cytochrome P450 family.</text>
</comment>
<dbReference type="InterPro" id="IPR001128">
    <property type="entry name" value="Cyt_P450"/>
</dbReference>
<dbReference type="OrthoDB" id="1470350at2759"/>
<keyword evidence="8" id="KW-1185">Reference proteome</keyword>
<protein>
    <recommendedName>
        <fullName evidence="9">Cytochrome P450</fullName>
    </recommendedName>
</protein>
<dbReference type="PROSITE" id="PS00086">
    <property type="entry name" value="CYTOCHROME_P450"/>
    <property type="match status" value="1"/>
</dbReference>
<dbReference type="Proteomes" id="UP000078561">
    <property type="component" value="Unassembled WGS sequence"/>
</dbReference>
<dbReference type="GO" id="GO:0005506">
    <property type="term" value="F:iron ion binding"/>
    <property type="evidence" value="ECO:0007669"/>
    <property type="project" value="InterPro"/>
</dbReference>
<comment type="cofactor">
    <cofactor evidence="5">
        <name>heme</name>
        <dbReference type="ChEBI" id="CHEBI:30413"/>
    </cofactor>
</comment>
<evidence type="ECO:0000256" key="5">
    <source>
        <dbReference type="PIRSR" id="PIRSR602401-1"/>
    </source>
</evidence>
<keyword evidence="6" id="KW-0503">Monooxygenase</keyword>
<dbReference type="GO" id="GO:0020037">
    <property type="term" value="F:heme binding"/>
    <property type="evidence" value="ECO:0007669"/>
    <property type="project" value="InterPro"/>
</dbReference>
<dbReference type="GO" id="GO:0004497">
    <property type="term" value="F:monooxygenase activity"/>
    <property type="evidence" value="ECO:0007669"/>
    <property type="project" value="UniProtKB-KW"/>
</dbReference>
<dbReference type="PRINTS" id="PR00463">
    <property type="entry name" value="EP450I"/>
</dbReference>
<dbReference type="InterPro" id="IPR017972">
    <property type="entry name" value="Cyt_P450_CS"/>
</dbReference>
<evidence type="ECO:0000256" key="1">
    <source>
        <dbReference type="ARBA" id="ARBA00010617"/>
    </source>
</evidence>
<keyword evidence="4 5" id="KW-0408">Iron</keyword>
<gene>
    <name evidence="7" type="primary">ABSGL_10055.1 scaffold 11786</name>
</gene>
<evidence type="ECO:0000256" key="4">
    <source>
        <dbReference type="ARBA" id="ARBA00023004"/>
    </source>
</evidence>
<dbReference type="Pfam" id="PF00067">
    <property type="entry name" value="p450"/>
    <property type="match status" value="1"/>
</dbReference>
<dbReference type="CDD" id="cd11064">
    <property type="entry name" value="CYP86A"/>
    <property type="match status" value="1"/>
</dbReference>
<dbReference type="EMBL" id="LT554351">
    <property type="protein sequence ID" value="SAM04195.1"/>
    <property type="molecule type" value="Genomic_DNA"/>
</dbReference>
<evidence type="ECO:0000313" key="8">
    <source>
        <dbReference type="Proteomes" id="UP000078561"/>
    </source>
</evidence>
<sequence length="517" mass="58509">MTSTMKKSQHPYMQTANMVAGGAALVLAGLALKYPDRPAFTESRHDIPSGGGYPLIGIAPSIILNKERMHDYFLEGFEKLNTMTNTAIGIGMPRTVATIDPRNVEHILKTNFENYVKGPMLNDSSGELLGHGIFNANGEVWKYQRKTASLIFNVKNFRDHFTEVFVRHIHYMNEHMFDVAADTGKPLDFHDLMFKFTLDSFVELSFGVELHALATEGKVPFASSFDAAQLNAFQRFVNPAYKLTEALSDWFMPWKTSITQHLNIMDSFAYEVIEKRRKELAGGAQYGDLLSRFMAAKNEKGELLNDRELRDVVLNFVIAGRDTTAQALSWTFYSLATNPDVEEKLAAEVKEHITSEVENDPAALYEVIKGMKYANAVLQEVLRLYPSVPENQKYALNDDIWPDGTVVKKNDYIMWSPWAMGRTAKIWGDDAKQFKPERWISEKGEVLRETPGKWPAFHAGPRTCLGQNLATLEALVAIVTLLRRYEFSLVPGQNITYQVSLTLPMKDGMNLYVKHRK</sequence>